<organism evidence="2 3">
    <name type="scientific">Verticillium longisporum</name>
    <name type="common">Verticillium dahliae var. longisporum</name>
    <dbReference type="NCBI Taxonomy" id="100787"/>
    <lineage>
        <taxon>Eukaryota</taxon>
        <taxon>Fungi</taxon>
        <taxon>Dikarya</taxon>
        <taxon>Ascomycota</taxon>
        <taxon>Pezizomycotina</taxon>
        <taxon>Sordariomycetes</taxon>
        <taxon>Hypocreomycetidae</taxon>
        <taxon>Glomerellales</taxon>
        <taxon>Plectosphaerellaceae</taxon>
        <taxon>Verticillium</taxon>
    </lineage>
</organism>
<dbReference type="EMBL" id="CVQI01031930">
    <property type="protein sequence ID" value="CRK40025.1"/>
    <property type="molecule type" value="Genomic_DNA"/>
</dbReference>
<evidence type="ECO:0000313" key="2">
    <source>
        <dbReference type="EMBL" id="CRK40025.1"/>
    </source>
</evidence>
<dbReference type="Proteomes" id="UP000045706">
    <property type="component" value="Unassembled WGS sequence"/>
</dbReference>
<feature type="signal peptide" evidence="1">
    <location>
        <begin position="1"/>
        <end position="17"/>
    </location>
</feature>
<evidence type="ECO:0000313" key="3">
    <source>
        <dbReference type="Proteomes" id="UP000045706"/>
    </source>
</evidence>
<proteinExistence type="predicted"/>
<name>A0A0G4N124_VERLO</name>
<keyword evidence="1" id="KW-0732">Signal</keyword>
<protein>
    <recommendedName>
        <fullName evidence="4">Extracellular membrane protein CFEM domain-containing protein</fullName>
    </recommendedName>
</protein>
<reference evidence="3" key="1">
    <citation type="submission" date="2015-05" db="EMBL/GenBank/DDBJ databases">
        <authorList>
            <person name="Fogelqvist Johan"/>
        </authorList>
    </citation>
    <scope>NUCLEOTIDE SEQUENCE [LARGE SCALE GENOMIC DNA]</scope>
</reference>
<accession>A0A0G4N124</accession>
<evidence type="ECO:0008006" key="4">
    <source>
        <dbReference type="Google" id="ProtNLM"/>
    </source>
</evidence>
<sequence length="172" mass="18871">MRASIPPLLTLALLARAQNSDRPRCVATCIANDLMASQCDGDEQGAALDECTCVTLSGSPMIACIRDCAPADQGRYAAQLPELCHDRLLPNAEGASGGGGGDDDDDQTTTTRLLFLLLLPLLLPRLPLGATRLRGRMLPRGRRRRRLPVWGRRCPLRWPRDCSPRCSFERHP</sequence>
<evidence type="ECO:0000256" key="1">
    <source>
        <dbReference type="SAM" id="SignalP"/>
    </source>
</evidence>
<feature type="chain" id="PRO_5002567552" description="Extracellular membrane protein CFEM domain-containing protein" evidence="1">
    <location>
        <begin position="18"/>
        <end position="172"/>
    </location>
</feature>
<dbReference type="AlphaFoldDB" id="A0A0G4N124"/>
<gene>
    <name evidence="2" type="ORF">BN1723_015643</name>
</gene>